<dbReference type="PROSITE" id="PS51257">
    <property type="entry name" value="PROKAR_LIPOPROTEIN"/>
    <property type="match status" value="1"/>
</dbReference>
<accession>A0A7X9P3S1</accession>
<organism evidence="2 3">
    <name type="scientific">Flammeovirga aprica JL-4</name>
    <dbReference type="NCBI Taxonomy" id="694437"/>
    <lineage>
        <taxon>Bacteria</taxon>
        <taxon>Pseudomonadati</taxon>
        <taxon>Bacteroidota</taxon>
        <taxon>Cytophagia</taxon>
        <taxon>Cytophagales</taxon>
        <taxon>Flammeovirgaceae</taxon>
        <taxon>Flammeovirga</taxon>
    </lineage>
</organism>
<proteinExistence type="predicted"/>
<dbReference type="GO" id="GO:0006508">
    <property type="term" value="P:proteolysis"/>
    <property type="evidence" value="ECO:0007669"/>
    <property type="project" value="InterPro"/>
</dbReference>
<dbReference type="InterPro" id="IPR029045">
    <property type="entry name" value="ClpP/crotonase-like_dom_sf"/>
</dbReference>
<evidence type="ECO:0000313" key="2">
    <source>
        <dbReference type="EMBL" id="NME68007.1"/>
    </source>
</evidence>
<comment type="caution">
    <text evidence="2">The sequence shown here is derived from an EMBL/GenBank/DDBJ whole genome shotgun (WGS) entry which is preliminary data.</text>
</comment>
<dbReference type="AlphaFoldDB" id="A0A7X9P3S1"/>
<dbReference type="SUPFAM" id="SSF52096">
    <property type="entry name" value="ClpP/crotonase"/>
    <property type="match status" value="1"/>
</dbReference>
<dbReference type="Proteomes" id="UP000576082">
    <property type="component" value="Unassembled WGS sequence"/>
</dbReference>
<sequence>MKFSFYTNILFSIVLFFISCESAPEVKQEMTPEKWKSDIEYLISTLEAKHIHLYHSTTKDSIQQQVNVLLKKIPDLSDDEIFLQLAKIIKSLDDSHTGIWKPGGFYDSYPLDVFVFGDEEVRVARIEKNHSELIGAKLVSIDGTPLQHILKEVSSVAQCTDNWYSESERFASYLKYSKILKGLGIAKKEDSAVFEFQLEDSKRKKVTLNAVPESEYRSTLSAPIQLESPFQFENAVIGVPYLWYQPLEELHTAYIYFSGYPELLQMRRFAIALTRDIIKKDLRKVIIDFRDNGGGNFYIGLELIKSLSFINQIDWKDGVYVMADRTTYSAGMSNTAQCKELLNAKIIGEPTGSNPNDYQDAEGFPLPNSQLWVQFSKRRYQFQDSISNGIIPDVHIQPQWENWKNKVDAELNWILEDIRKNNK</sequence>
<dbReference type="InterPro" id="IPR005151">
    <property type="entry name" value="Tail-specific_protease"/>
</dbReference>
<dbReference type="RefSeq" id="WP_169656321.1">
    <property type="nucleotide sequence ID" value="NZ_JABANE010000017.1"/>
</dbReference>
<name>A0A7X9P3S1_9BACT</name>
<protein>
    <recommendedName>
        <fullName evidence="1">Tail specific protease domain-containing protein</fullName>
    </recommendedName>
</protein>
<evidence type="ECO:0000259" key="1">
    <source>
        <dbReference type="Pfam" id="PF03572"/>
    </source>
</evidence>
<dbReference type="Gene3D" id="3.90.226.10">
    <property type="entry name" value="2-enoyl-CoA Hydratase, Chain A, domain 1"/>
    <property type="match status" value="1"/>
</dbReference>
<gene>
    <name evidence="2" type="ORF">HHU12_08555</name>
</gene>
<keyword evidence="3" id="KW-1185">Reference proteome</keyword>
<dbReference type="EMBL" id="JABANE010000017">
    <property type="protein sequence ID" value="NME68007.1"/>
    <property type="molecule type" value="Genomic_DNA"/>
</dbReference>
<dbReference type="GO" id="GO:0008236">
    <property type="term" value="F:serine-type peptidase activity"/>
    <property type="evidence" value="ECO:0007669"/>
    <property type="project" value="InterPro"/>
</dbReference>
<evidence type="ECO:0000313" key="3">
    <source>
        <dbReference type="Proteomes" id="UP000576082"/>
    </source>
</evidence>
<reference evidence="2 3" key="1">
    <citation type="submission" date="2020-04" db="EMBL/GenBank/DDBJ databases">
        <title>Flammeovirga sp. SR4, a novel species isolated from seawater.</title>
        <authorList>
            <person name="Wang X."/>
        </authorList>
    </citation>
    <scope>NUCLEOTIDE SEQUENCE [LARGE SCALE GENOMIC DNA]</scope>
    <source>
        <strain evidence="2 3">ATCC 23126</strain>
    </source>
</reference>
<dbReference type="Pfam" id="PF03572">
    <property type="entry name" value="Peptidase_S41"/>
    <property type="match status" value="1"/>
</dbReference>
<feature type="domain" description="Tail specific protease" evidence="1">
    <location>
        <begin position="313"/>
        <end position="395"/>
    </location>
</feature>